<name>A0A7H8UTA8_9PAST</name>
<feature type="compositionally biased region" description="Basic and acidic residues" evidence="1">
    <location>
        <begin position="11"/>
        <end position="23"/>
    </location>
</feature>
<evidence type="ECO:0000313" key="4">
    <source>
        <dbReference type="Proteomes" id="UP000509660"/>
    </source>
</evidence>
<dbReference type="RefSeq" id="WP_159628786.1">
    <property type="nucleotide sequence ID" value="NZ_CP046531.1"/>
</dbReference>
<dbReference type="Proteomes" id="UP000509784">
    <property type="component" value="Chromosome"/>
</dbReference>
<dbReference type="Proteomes" id="UP000509660">
    <property type="component" value="Chromosome"/>
</dbReference>
<feature type="compositionally biased region" description="Polar residues" evidence="1">
    <location>
        <begin position="1"/>
        <end position="10"/>
    </location>
</feature>
<gene>
    <name evidence="2" type="ORF">HV559_02260</name>
    <name evidence="3" type="ORF">HV560_02105</name>
</gene>
<evidence type="ECO:0000313" key="5">
    <source>
        <dbReference type="Proteomes" id="UP000509784"/>
    </source>
</evidence>
<dbReference type="KEGG" id="mpeg:HV560_02105"/>
<sequence>MHKNLVGQTAEQKRNCKEQKKRREDIKKKFPKTITYYTYGPINKKIEKRAKRFTAIFEKLKIKYRKSEIKSLAITYYIHTYKKESLEKLFSFIYKKLVKNEIGIDDLIPYLDRKFPEIETRWNKKLVIEYLLLKK</sequence>
<organism evidence="2 4">
    <name type="scientific">Mannheimia pernigra</name>
    <dbReference type="NCBI Taxonomy" id="111844"/>
    <lineage>
        <taxon>Bacteria</taxon>
        <taxon>Pseudomonadati</taxon>
        <taxon>Pseudomonadota</taxon>
        <taxon>Gammaproteobacteria</taxon>
        <taxon>Pasteurellales</taxon>
        <taxon>Pasteurellaceae</taxon>
        <taxon>Mannheimia</taxon>
    </lineage>
</organism>
<evidence type="ECO:0000313" key="2">
    <source>
        <dbReference type="EMBL" id="QLB39789.1"/>
    </source>
</evidence>
<protein>
    <submittedName>
        <fullName evidence="2">Uncharacterized protein</fullName>
    </submittedName>
</protein>
<keyword evidence="4" id="KW-1185">Reference proteome</keyword>
<accession>A0A7H8UTA8</accession>
<accession>A0A857ENC6</accession>
<dbReference type="AlphaFoldDB" id="A0A7H8UTA8"/>
<evidence type="ECO:0000256" key="1">
    <source>
        <dbReference type="SAM" id="MobiDB-lite"/>
    </source>
</evidence>
<dbReference type="EMBL" id="CP055306">
    <property type="protein sequence ID" value="QLB39789.1"/>
    <property type="molecule type" value="Genomic_DNA"/>
</dbReference>
<proteinExistence type="predicted"/>
<feature type="region of interest" description="Disordered" evidence="1">
    <location>
        <begin position="1"/>
        <end position="23"/>
    </location>
</feature>
<reference evidence="4 5" key="1">
    <citation type="submission" date="2020-06" db="EMBL/GenBank/DDBJ databases">
        <title>Mannheimia pernigra sp. nov. isolated from bovine respiratory tract.</title>
        <authorList>
            <person name="Kuhnert P."/>
            <person name="Akarsu-Egger H."/>
        </authorList>
    </citation>
    <scope>NUCLEOTIDE SEQUENCE [LARGE SCALE GENOMIC DNA]</scope>
    <source>
        <strain evidence="3 5">17CN0883</strain>
        <strain evidence="2 4">BNO311</strain>
    </source>
</reference>
<dbReference type="EMBL" id="CP055305">
    <property type="protein sequence ID" value="QLB41718.1"/>
    <property type="molecule type" value="Genomic_DNA"/>
</dbReference>
<accession>A0A7H8UN29</accession>
<evidence type="ECO:0000313" key="3">
    <source>
        <dbReference type="EMBL" id="QLB41718.1"/>
    </source>
</evidence>